<comment type="caution">
    <text evidence="9">Lacks conserved residue(s) required for the propagation of feature annotation.</text>
</comment>
<reference evidence="14" key="1">
    <citation type="journal article" date="2015" name="Nat. Plants">
        <title>Genome expansion of Arabis alpina linked with retrotransposition and reduced symmetric DNA methylation.</title>
        <authorList>
            <person name="Willing E.M."/>
            <person name="Rawat V."/>
            <person name="Mandakova T."/>
            <person name="Maumus F."/>
            <person name="James G.V."/>
            <person name="Nordstroem K.J."/>
            <person name="Becker C."/>
            <person name="Warthmann N."/>
            <person name="Chica C."/>
            <person name="Szarzynska B."/>
            <person name="Zytnicki M."/>
            <person name="Albani M.C."/>
            <person name="Kiefer C."/>
            <person name="Bergonzi S."/>
            <person name="Castaings L."/>
            <person name="Mateos J.L."/>
            <person name="Berns M.C."/>
            <person name="Bujdoso N."/>
            <person name="Piofczyk T."/>
            <person name="de Lorenzo L."/>
            <person name="Barrero-Sicilia C."/>
            <person name="Mateos I."/>
            <person name="Piednoel M."/>
            <person name="Hagmann J."/>
            <person name="Chen-Min-Tao R."/>
            <person name="Iglesias-Fernandez R."/>
            <person name="Schuster S.C."/>
            <person name="Alonso-Blanco C."/>
            <person name="Roudier F."/>
            <person name="Carbonero P."/>
            <person name="Paz-Ares J."/>
            <person name="Davis S.J."/>
            <person name="Pecinka A."/>
            <person name="Quesneville H."/>
            <person name="Colot V."/>
            <person name="Lysak M.A."/>
            <person name="Weigel D."/>
            <person name="Coupland G."/>
            <person name="Schneeberger K."/>
        </authorList>
    </citation>
    <scope>NUCLEOTIDE SEQUENCE [LARGE SCALE GENOMIC DNA]</scope>
    <source>
        <strain evidence="14">cv. Pajares</strain>
    </source>
</reference>
<dbReference type="SMART" id="SM00360">
    <property type="entry name" value="RRM"/>
    <property type="match status" value="2"/>
</dbReference>
<dbReference type="Pfam" id="PF00334">
    <property type="entry name" value="NDK"/>
    <property type="match status" value="1"/>
</dbReference>
<keyword evidence="8" id="KW-0694">RNA-binding</keyword>
<comment type="catalytic activity">
    <reaction evidence="1">
        <text>a 2'-deoxyribonucleoside 5'-diphosphate + ATP = a 2'-deoxyribonucleoside 5'-triphosphate + ADP</text>
        <dbReference type="Rhea" id="RHEA:44640"/>
        <dbReference type="ChEBI" id="CHEBI:30616"/>
        <dbReference type="ChEBI" id="CHEBI:61560"/>
        <dbReference type="ChEBI" id="CHEBI:73316"/>
        <dbReference type="ChEBI" id="CHEBI:456216"/>
        <dbReference type="EC" id="2.7.4.6"/>
    </reaction>
</comment>
<dbReference type="SUPFAM" id="SSF54919">
    <property type="entry name" value="Nucleoside diphosphate kinase, NDK"/>
    <property type="match status" value="1"/>
</dbReference>
<dbReference type="InterPro" id="IPR035979">
    <property type="entry name" value="RBD_domain_sf"/>
</dbReference>
<dbReference type="InterPro" id="IPR001564">
    <property type="entry name" value="Nucleoside_diP_kinase"/>
</dbReference>
<dbReference type="OrthoDB" id="1085271at2759"/>
<evidence type="ECO:0000256" key="5">
    <source>
        <dbReference type="ARBA" id="ARBA00012966"/>
    </source>
</evidence>
<evidence type="ECO:0000256" key="3">
    <source>
        <dbReference type="ARBA" id="ARBA00001946"/>
    </source>
</evidence>
<dbReference type="EC" id="2.7.4.6" evidence="5"/>
<dbReference type="Proteomes" id="UP000029120">
    <property type="component" value="Chromosome 2"/>
</dbReference>
<evidence type="ECO:0000313" key="14">
    <source>
        <dbReference type="Proteomes" id="UP000029120"/>
    </source>
</evidence>
<dbReference type="GO" id="GO:0004550">
    <property type="term" value="F:nucleoside diphosphate kinase activity"/>
    <property type="evidence" value="ECO:0007669"/>
    <property type="project" value="UniProtKB-EC"/>
</dbReference>
<dbReference type="InterPro" id="IPR012677">
    <property type="entry name" value="Nucleotide-bd_a/b_plait_sf"/>
</dbReference>
<protein>
    <recommendedName>
        <fullName evidence="5">nucleoside-diphosphate kinase</fullName>
        <ecNumber evidence="5">2.7.4.6</ecNumber>
    </recommendedName>
</protein>
<dbReference type="PANTHER" id="PTHR11349">
    <property type="entry name" value="NUCLEOSIDE DIPHOSPHATE KINASE"/>
    <property type="match status" value="1"/>
</dbReference>
<evidence type="ECO:0000256" key="9">
    <source>
        <dbReference type="PROSITE-ProRule" id="PRU00706"/>
    </source>
</evidence>
<dbReference type="PRINTS" id="PR01243">
    <property type="entry name" value="NUCDPKINASE"/>
</dbReference>
<gene>
    <name evidence="13" type="ordered locus">AALP_Aa2g252200</name>
</gene>
<dbReference type="Pfam" id="PF14605">
    <property type="entry name" value="Nup35_RRM_2"/>
    <property type="match status" value="1"/>
</dbReference>
<keyword evidence="7" id="KW-0418">Kinase</keyword>
<feature type="domain" description="RRM" evidence="12">
    <location>
        <begin position="143"/>
        <end position="208"/>
    </location>
</feature>
<dbReference type="GO" id="GO:0006228">
    <property type="term" value="P:UTP biosynthetic process"/>
    <property type="evidence" value="ECO:0007669"/>
    <property type="project" value="InterPro"/>
</dbReference>
<evidence type="ECO:0000256" key="1">
    <source>
        <dbReference type="ARBA" id="ARBA00000082"/>
    </source>
</evidence>
<comment type="cofactor">
    <cofactor evidence="3">
        <name>Mg(2+)</name>
        <dbReference type="ChEBI" id="CHEBI:18420"/>
    </cofactor>
</comment>
<evidence type="ECO:0000256" key="4">
    <source>
        <dbReference type="ARBA" id="ARBA00008142"/>
    </source>
</evidence>
<evidence type="ECO:0000256" key="6">
    <source>
        <dbReference type="ARBA" id="ARBA00022679"/>
    </source>
</evidence>
<dbReference type="Gramene" id="KFK42403">
    <property type="protein sequence ID" value="KFK42403"/>
    <property type="gene ID" value="AALP_AA2G252200"/>
</dbReference>
<keyword evidence="14" id="KW-1185">Reference proteome</keyword>
<name>A0A087HJV1_ARAAL</name>
<evidence type="ECO:0000256" key="8">
    <source>
        <dbReference type="PROSITE-ProRule" id="PRU00176"/>
    </source>
</evidence>
<evidence type="ECO:0000313" key="13">
    <source>
        <dbReference type="EMBL" id="KFK42403.1"/>
    </source>
</evidence>
<evidence type="ECO:0000256" key="10">
    <source>
        <dbReference type="RuleBase" id="RU004011"/>
    </source>
</evidence>
<dbReference type="Gene3D" id="3.30.70.330">
    <property type="match status" value="2"/>
</dbReference>
<evidence type="ECO:0000256" key="11">
    <source>
        <dbReference type="SAM" id="MobiDB-lite"/>
    </source>
</evidence>
<comment type="similarity">
    <text evidence="4 9 10">Belongs to the NDK family.</text>
</comment>
<dbReference type="SMART" id="SM00562">
    <property type="entry name" value="NDK"/>
    <property type="match status" value="1"/>
</dbReference>
<dbReference type="PROSITE" id="PS50102">
    <property type="entry name" value="RRM"/>
    <property type="match status" value="1"/>
</dbReference>
<dbReference type="PROSITE" id="PS51374">
    <property type="entry name" value="NDPK_LIKE"/>
    <property type="match status" value="1"/>
</dbReference>
<dbReference type="Gene3D" id="3.30.70.141">
    <property type="entry name" value="Nucleoside diphosphate kinase-like domain"/>
    <property type="match status" value="1"/>
</dbReference>
<organism evidence="13 14">
    <name type="scientific">Arabis alpina</name>
    <name type="common">Alpine rock-cress</name>
    <dbReference type="NCBI Taxonomy" id="50452"/>
    <lineage>
        <taxon>Eukaryota</taxon>
        <taxon>Viridiplantae</taxon>
        <taxon>Streptophyta</taxon>
        <taxon>Embryophyta</taxon>
        <taxon>Tracheophyta</taxon>
        <taxon>Spermatophyta</taxon>
        <taxon>Magnoliopsida</taxon>
        <taxon>eudicotyledons</taxon>
        <taxon>Gunneridae</taxon>
        <taxon>Pentapetalae</taxon>
        <taxon>rosids</taxon>
        <taxon>malvids</taxon>
        <taxon>Brassicales</taxon>
        <taxon>Brassicaceae</taxon>
        <taxon>Arabideae</taxon>
        <taxon>Arabis</taxon>
    </lineage>
</organism>
<evidence type="ECO:0000256" key="7">
    <source>
        <dbReference type="ARBA" id="ARBA00022777"/>
    </source>
</evidence>
<feature type="region of interest" description="Disordered" evidence="11">
    <location>
        <begin position="301"/>
        <end position="324"/>
    </location>
</feature>
<dbReference type="EMBL" id="CM002870">
    <property type="protein sequence ID" value="KFK42403.1"/>
    <property type="molecule type" value="Genomic_DNA"/>
</dbReference>
<dbReference type="InterPro" id="IPR036850">
    <property type="entry name" value="NDK-like_dom_sf"/>
</dbReference>
<accession>A0A087HJV1</accession>
<dbReference type="InterPro" id="IPR034907">
    <property type="entry name" value="NDK-like_dom"/>
</dbReference>
<dbReference type="AlphaFoldDB" id="A0A087HJV1"/>
<evidence type="ECO:0000256" key="2">
    <source>
        <dbReference type="ARBA" id="ARBA00000937"/>
    </source>
</evidence>
<dbReference type="GO" id="GO:0003723">
    <property type="term" value="F:RNA binding"/>
    <property type="evidence" value="ECO:0007669"/>
    <property type="project" value="UniProtKB-UniRule"/>
</dbReference>
<proteinExistence type="inferred from homology"/>
<dbReference type="eggNOG" id="KOG0888">
    <property type="taxonomic scope" value="Eukaryota"/>
</dbReference>
<sequence>MGRTFILIKPDGVKMGLVGEIICKFNGKGLTMKGLKMITVDRPFAEKHHQNLPKHKLRKNVDYMISGPVVAMIWEGTNVVSIGKKLIRKTIHKPSDLDRDIGSKLIHGSDSLESAFKETALWFPDEPVKVLSDAAEPKASDIGRISVTGFDPDEDVESALREHFASCGNITDLFIRQGSGVAYIYFVGEGAVDKALQLNGSDLGGWKVCAKAYPFKDHWPVLVSVKGYDPSLTDSEIEIAARDLFSSCGVVKKVCILKGFTVVYIKGFDAAEKAMNLSGCVIGRRKVLVEQFTRPPRYTVHSRRGRVTNPPRPAGFNSFARFQK</sequence>
<dbReference type="InterPro" id="IPR000504">
    <property type="entry name" value="RRM_dom"/>
</dbReference>
<dbReference type="GO" id="GO:0006183">
    <property type="term" value="P:GTP biosynthetic process"/>
    <property type="evidence" value="ECO:0007669"/>
    <property type="project" value="InterPro"/>
</dbReference>
<dbReference type="SUPFAM" id="SSF54928">
    <property type="entry name" value="RNA-binding domain, RBD"/>
    <property type="match status" value="2"/>
</dbReference>
<evidence type="ECO:0000259" key="12">
    <source>
        <dbReference type="PROSITE" id="PS50102"/>
    </source>
</evidence>
<keyword evidence="6" id="KW-0808">Transferase</keyword>
<dbReference type="GO" id="GO:0006241">
    <property type="term" value="P:CTP biosynthetic process"/>
    <property type="evidence" value="ECO:0007669"/>
    <property type="project" value="InterPro"/>
</dbReference>
<comment type="catalytic activity">
    <reaction evidence="2">
        <text>a ribonucleoside 5'-diphosphate + ATP = a ribonucleoside 5'-triphosphate + ADP</text>
        <dbReference type="Rhea" id="RHEA:18113"/>
        <dbReference type="ChEBI" id="CHEBI:30616"/>
        <dbReference type="ChEBI" id="CHEBI:57930"/>
        <dbReference type="ChEBI" id="CHEBI:61557"/>
        <dbReference type="ChEBI" id="CHEBI:456216"/>
        <dbReference type="EC" id="2.7.4.6"/>
    </reaction>
</comment>